<feature type="active site" description="Charge relay system" evidence="5">
    <location>
        <position position="316"/>
    </location>
</feature>
<comment type="caution">
    <text evidence="9">The sequence shown here is derived from an EMBL/GenBank/DDBJ whole genome shotgun (WGS) entry which is preliminary data.</text>
</comment>
<evidence type="ECO:0000256" key="2">
    <source>
        <dbReference type="ARBA" id="ARBA00022670"/>
    </source>
</evidence>
<protein>
    <submittedName>
        <fullName evidence="9">S8 family peptidase</fullName>
        <ecNumber evidence="9">3.4.-.-</ecNumber>
    </submittedName>
</protein>
<dbReference type="SUPFAM" id="SSF52743">
    <property type="entry name" value="Subtilisin-like"/>
    <property type="match status" value="1"/>
</dbReference>
<feature type="chain" id="PRO_5045654184" evidence="6">
    <location>
        <begin position="29"/>
        <end position="369"/>
    </location>
</feature>
<dbReference type="PANTHER" id="PTHR43806:SF11">
    <property type="entry name" value="CEREVISIN-RELATED"/>
    <property type="match status" value="1"/>
</dbReference>
<dbReference type="Gene3D" id="3.30.70.80">
    <property type="entry name" value="Peptidase S8 propeptide/proteinase inhibitor I9"/>
    <property type="match status" value="1"/>
</dbReference>
<keyword evidence="6" id="KW-0732">Signal</keyword>
<dbReference type="InterPro" id="IPR023827">
    <property type="entry name" value="Peptidase_S8_Asp-AS"/>
</dbReference>
<evidence type="ECO:0000256" key="6">
    <source>
        <dbReference type="SAM" id="SignalP"/>
    </source>
</evidence>
<dbReference type="Pfam" id="PF05922">
    <property type="entry name" value="Inhibitor_I9"/>
    <property type="match status" value="1"/>
</dbReference>
<dbReference type="SUPFAM" id="SSF54897">
    <property type="entry name" value="Protease propeptides/inhibitors"/>
    <property type="match status" value="1"/>
</dbReference>
<dbReference type="InterPro" id="IPR000209">
    <property type="entry name" value="Peptidase_S8/S53_dom"/>
</dbReference>
<dbReference type="EC" id="3.4.-.-" evidence="9"/>
<evidence type="ECO:0000313" key="10">
    <source>
        <dbReference type="Proteomes" id="UP001596512"/>
    </source>
</evidence>
<dbReference type="PROSITE" id="PS51892">
    <property type="entry name" value="SUBTILASE"/>
    <property type="match status" value="1"/>
</dbReference>
<evidence type="ECO:0000256" key="1">
    <source>
        <dbReference type="ARBA" id="ARBA00011073"/>
    </source>
</evidence>
<keyword evidence="4 5" id="KW-0720">Serine protease</keyword>
<dbReference type="InterPro" id="IPR037045">
    <property type="entry name" value="S8pro/Inhibitor_I9_sf"/>
</dbReference>
<evidence type="ECO:0000256" key="3">
    <source>
        <dbReference type="ARBA" id="ARBA00022801"/>
    </source>
</evidence>
<keyword evidence="10" id="KW-1185">Reference proteome</keyword>
<dbReference type="InterPro" id="IPR010259">
    <property type="entry name" value="S8pro/Inhibitor_I9"/>
</dbReference>
<evidence type="ECO:0000259" key="8">
    <source>
        <dbReference type="Pfam" id="PF05922"/>
    </source>
</evidence>
<dbReference type="GO" id="GO:0016787">
    <property type="term" value="F:hydrolase activity"/>
    <property type="evidence" value="ECO:0007669"/>
    <property type="project" value="UniProtKB-KW"/>
</dbReference>
<organism evidence="9 10">
    <name type="scientific">Actinokineospora soli</name>
    <dbReference type="NCBI Taxonomy" id="1048753"/>
    <lineage>
        <taxon>Bacteria</taxon>
        <taxon>Bacillati</taxon>
        <taxon>Actinomycetota</taxon>
        <taxon>Actinomycetes</taxon>
        <taxon>Pseudonocardiales</taxon>
        <taxon>Pseudonocardiaceae</taxon>
        <taxon>Actinokineospora</taxon>
    </lineage>
</organism>
<reference evidence="10" key="1">
    <citation type="journal article" date="2019" name="Int. J. Syst. Evol. Microbiol.">
        <title>The Global Catalogue of Microorganisms (GCM) 10K type strain sequencing project: providing services to taxonomists for standard genome sequencing and annotation.</title>
        <authorList>
            <consortium name="The Broad Institute Genomics Platform"/>
            <consortium name="The Broad Institute Genome Sequencing Center for Infectious Disease"/>
            <person name="Wu L."/>
            <person name="Ma J."/>
        </authorList>
    </citation>
    <scope>NUCLEOTIDE SEQUENCE [LARGE SCALE GENOMIC DNA]</scope>
    <source>
        <strain evidence="10">JCM 17695</strain>
    </source>
</reference>
<feature type="domain" description="Peptidase S8/S53" evidence="7">
    <location>
        <begin position="125"/>
        <end position="349"/>
    </location>
</feature>
<feature type="domain" description="Inhibitor I9" evidence="8">
    <location>
        <begin position="55"/>
        <end position="90"/>
    </location>
</feature>
<dbReference type="InterPro" id="IPR015500">
    <property type="entry name" value="Peptidase_S8_subtilisin-rel"/>
</dbReference>
<accession>A0ABW2TW06</accession>
<dbReference type="EMBL" id="JBHTEY010000004">
    <property type="protein sequence ID" value="MFC7616971.1"/>
    <property type="molecule type" value="Genomic_DNA"/>
</dbReference>
<dbReference type="InterPro" id="IPR034193">
    <property type="entry name" value="PCSK9_ProteinaseK-like"/>
</dbReference>
<dbReference type="PROSITE" id="PS00136">
    <property type="entry name" value="SUBTILASE_ASP"/>
    <property type="match status" value="1"/>
</dbReference>
<evidence type="ECO:0000256" key="5">
    <source>
        <dbReference type="PROSITE-ProRule" id="PRU01240"/>
    </source>
</evidence>
<dbReference type="InterPro" id="IPR050131">
    <property type="entry name" value="Peptidase_S8_subtilisin-like"/>
</dbReference>
<dbReference type="InterPro" id="IPR036852">
    <property type="entry name" value="Peptidase_S8/S53_dom_sf"/>
</dbReference>
<dbReference type="CDD" id="cd04077">
    <property type="entry name" value="Peptidases_S8_PCSK9_ProteinaseK_like"/>
    <property type="match status" value="1"/>
</dbReference>
<gene>
    <name evidence="9" type="ORF">ACFQV2_29530</name>
</gene>
<evidence type="ECO:0000313" key="9">
    <source>
        <dbReference type="EMBL" id="MFC7616971.1"/>
    </source>
</evidence>
<evidence type="ECO:0000256" key="4">
    <source>
        <dbReference type="ARBA" id="ARBA00022825"/>
    </source>
</evidence>
<evidence type="ECO:0000259" key="7">
    <source>
        <dbReference type="Pfam" id="PF00082"/>
    </source>
</evidence>
<dbReference type="PRINTS" id="PR00723">
    <property type="entry name" value="SUBTILISIN"/>
</dbReference>
<feature type="signal peptide" evidence="6">
    <location>
        <begin position="1"/>
        <end position="28"/>
    </location>
</feature>
<keyword evidence="3 5" id="KW-0378">Hydrolase</keyword>
<sequence length="369" mass="37987">MATTLHRLSLLAAGVLTFSAVLTAPGHAAPTGDYIVVLKAGAPSTARHGGAVGRRFSVINGFSAELTDRQARAYAADPSVAYVVPDTPVRAYGDQLNPPWGLDRIDQRRLPLDGHYRYATEARNVTAYILDTGVRATHTEFGGRVSGGYDFIDNDTVPDDGNGHGTFMAGLVGGKTYGVAKGVKLVPVRVLNNTGSGTMSGVIAGIDWITRNAVKPAVVNVSLGGAANQALDDAVRRSIASGITYSVTGGSSRSLASNFSPARVTEAITSAAIGRDDCAAPQGNYGPAIDLYAPGLVIPGPWYTSDTATTTISGSSLATAHTTGGAALHLGLYPWATPAQVQSALVRNASPGVCNLPPGSPDKILYTGP</sequence>
<dbReference type="PANTHER" id="PTHR43806">
    <property type="entry name" value="PEPTIDASE S8"/>
    <property type="match status" value="1"/>
</dbReference>
<dbReference type="Pfam" id="PF00082">
    <property type="entry name" value="Peptidase_S8"/>
    <property type="match status" value="1"/>
</dbReference>
<feature type="active site" description="Charge relay system" evidence="5">
    <location>
        <position position="164"/>
    </location>
</feature>
<keyword evidence="2 5" id="KW-0645">Protease</keyword>
<name>A0ABW2TW06_9PSEU</name>
<proteinExistence type="inferred from homology"/>
<dbReference type="Gene3D" id="3.40.50.200">
    <property type="entry name" value="Peptidase S8/S53 domain"/>
    <property type="match status" value="1"/>
</dbReference>
<comment type="similarity">
    <text evidence="1 5">Belongs to the peptidase S8 family.</text>
</comment>
<dbReference type="Proteomes" id="UP001596512">
    <property type="component" value="Unassembled WGS sequence"/>
</dbReference>
<feature type="active site" description="Charge relay system" evidence="5">
    <location>
        <position position="131"/>
    </location>
</feature>